<accession>A0A7J3JS60</accession>
<feature type="region of interest" description="Disordered" evidence="1">
    <location>
        <begin position="117"/>
        <end position="144"/>
    </location>
</feature>
<proteinExistence type="predicted"/>
<reference evidence="3" key="1">
    <citation type="journal article" date="2020" name="mSystems">
        <title>Genome- and Community-Level Interaction Insights into Carbon Utilization and Element Cycling Functions of Hydrothermarchaeota in Hydrothermal Sediment.</title>
        <authorList>
            <person name="Zhou Z."/>
            <person name="Liu Y."/>
            <person name="Xu W."/>
            <person name="Pan J."/>
            <person name="Luo Z.H."/>
            <person name="Li M."/>
        </authorList>
    </citation>
    <scope>NUCLEOTIDE SEQUENCE [LARGE SCALE GENOMIC DNA]</scope>
    <source>
        <strain evidence="3">SpSt-657</strain>
    </source>
</reference>
<dbReference type="AlphaFoldDB" id="A0A7J3JS60"/>
<dbReference type="SUPFAM" id="SSF53300">
    <property type="entry name" value="vWA-like"/>
    <property type="match status" value="1"/>
</dbReference>
<dbReference type="PANTHER" id="PTHR36846:SF1">
    <property type="entry name" value="PROTEIN VIAA"/>
    <property type="match status" value="1"/>
</dbReference>
<dbReference type="InterPro" id="IPR002035">
    <property type="entry name" value="VWF_A"/>
</dbReference>
<dbReference type="SMART" id="SM00327">
    <property type="entry name" value="VWA"/>
    <property type="match status" value="1"/>
</dbReference>
<dbReference type="InterPro" id="IPR036465">
    <property type="entry name" value="vWFA_dom_sf"/>
</dbReference>
<feature type="domain" description="VWFA" evidence="2">
    <location>
        <begin position="275"/>
        <end position="438"/>
    </location>
</feature>
<feature type="compositionally biased region" description="Basic and acidic residues" evidence="1">
    <location>
        <begin position="127"/>
        <end position="144"/>
    </location>
</feature>
<dbReference type="Pfam" id="PF13519">
    <property type="entry name" value="VWA_2"/>
    <property type="match status" value="1"/>
</dbReference>
<comment type="caution">
    <text evidence="3">The sequence shown here is derived from an EMBL/GenBank/DDBJ whole genome shotgun (WGS) entry which is preliminary data.</text>
</comment>
<evidence type="ECO:0000256" key="1">
    <source>
        <dbReference type="SAM" id="MobiDB-lite"/>
    </source>
</evidence>
<dbReference type="EMBL" id="DTBZ01000128">
    <property type="protein sequence ID" value="HGQ18663.1"/>
    <property type="molecule type" value="Genomic_DNA"/>
</dbReference>
<evidence type="ECO:0000313" key="3">
    <source>
        <dbReference type="EMBL" id="HGQ18663.1"/>
    </source>
</evidence>
<dbReference type="Gene3D" id="3.40.50.410">
    <property type="entry name" value="von Willebrand factor, type A domain"/>
    <property type="match status" value="1"/>
</dbReference>
<dbReference type="PANTHER" id="PTHR36846">
    <property type="entry name" value="PROTEIN VIAA"/>
    <property type="match status" value="1"/>
</dbReference>
<dbReference type="PROSITE" id="PS50234">
    <property type="entry name" value="VWFA"/>
    <property type="match status" value="1"/>
</dbReference>
<protein>
    <submittedName>
        <fullName evidence="3">VWA domain-containing protein</fullName>
    </submittedName>
</protein>
<sequence length="438" mass="49556">MPGVLKHIDYQDPFTRYKGQKIIDNLRRLKNRGDIPLDLAIDVYYSLYLPFPSLNDLSQISIGTEKHYKIIKTILTDKDARKLRLYTVADSFASVALGTLFLINVIEDLEGKSERIISQSSGRNRSGSKEQDRDAKESDGSEGKDIESLVKKAIRKTLDSAETIKDVEHFVYGYKAGVGHVLNLEDDVASVIRLVKNTDIKNILMLLAKVPDVTAVTRKKKIVYQRGEVEGYTQGSDIERIVYTEFAYPQLYFYIKLADGNLLLFEKIIHMNIGPIYLLVDKSGSMDGNKILWAKATALALFMKSRAEHRFFYIRFFDSEPYELFKISPSARPSEAMKLVEYIAMVKNGGGTDISKALITACNDIAKLRTRELSEIILITDGEDRIARSLVKKALQHTKTKLVTVMIMGENEDLRSISSDYFKVIKLSEKEIISVVKA</sequence>
<dbReference type="GO" id="GO:0005829">
    <property type="term" value="C:cytosol"/>
    <property type="evidence" value="ECO:0007669"/>
    <property type="project" value="TreeGrafter"/>
</dbReference>
<name>A0A7J3JS60_9CREN</name>
<gene>
    <name evidence="3" type="ORF">ENU30_06810</name>
</gene>
<organism evidence="3">
    <name type="scientific">Ignisphaera aggregans</name>
    <dbReference type="NCBI Taxonomy" id="334771"/>
    <lineage>
        <taxon>Archaea</taxon>
        <taxon>Thermoproteota</taxon>
        <taxon>Thermoprotei</taxon>
        <taxon>Desulfurococcales</taxon>
        <taxon>Desulfurococcaceae</taxon>
        <taxon>Ignisphaera</taxon>
    </lineage>
</organism>
<evidence type="ECO:0000259" key="2">
    <source>
        <dbReference type="PROSITE" id="PS50234"/>
    </source>
</evidence>